<evidence type="ECO:0000256" key="1">
    <source>
        <dbReference type="SAM" id="MobiDB-lite"/>
    </source>
</evidence>
<organism evidence="3 4">
    <name type="scientific">Candidatus Hakubella thermalkaliphila</name>
    <dbReference type="NCBI Taxonomy" id="2754717"/>
    <lineage>
        <taxon>Bacteria</taxon>
        <taxon>Bacillati</taxon>
        <taxon>Actinomycetota</taxon>
        <taxon>Actinomycetota incertae sedis</taxon>
        <taxon>Candidatus Hakubellales</taxon>
        <taxon>Candidatus Hakubellaceae</taxon>
        <taxon>Candidatus Hakubella</taxon>
    </lineage>
</organism>
<evidence type="ECO:0000313" key="3">
    <source>
        <dbReference type="EMBL" id="GFP21233.1"/>
    </source>
</evidence>
<evidence type="ECO:0000256" key="2">
    <source>
        <dbReference type="SAM" id="Phobius"/>
    </source>
</evidence>
<reference evidence="3 4" key="1">
    <citation type="journal article" date="2020" name="Front. Microbiol.">
        <title>Single-cell genomics of novel Actinobacteria with the Wood-Ljungdahl pathway discovered in a serpentinizing system.</title>
        <authorList>
            <person name="Merino N."/>
            <person name="Kawai M."/>
            <person name="Boyd E.S."/>
            <person name="Colman D.R."/>
            <person name="McGlynn S.E."/>
            <person name="Nealson K.H."/>
            <person name="Kurokawa K."/>
            <person name="Hongoh Y."/>
        </authorList>
    </citation>
    <scope>NUCLEOTIDE SEQUENCE [LARGE SCALE GENOMIC DNA]</scope>
    <source>
        <strain evidence="3 4">S06</strain>
    </source>
</reference>
<dbReference type="AlphaFoldDB" id="A0A6V8NM99"/>
<proteinExistence type="predicted"/>
<gene>
    <name evidence="3" type="ORF">HKBW3S06_00459</name>
</gene>
<keyword evidence="2" id="KW-0472">Membrane</keyword>
<protein>
    <submittedName>
        <fullName evidence="3">Uncharacterized protein</fullName>
    </submittedName>
</protein>
<accession>A0A6V8NM99</accession>
<keyword evidence="2" id="KW-1133">Transmembrane helix</keyword>
<dbReference type="EMBL" id="BLRV01000027">
    <property type="protein sequence ID" value="GFP21233.1"/>
    <property type="molecule type" value="Genomic_DNA"/>
</dbReference>
<keyword evidence="2" id="KW-0812">Transmembrane</keyword>
<dbReference type="RefSeq" id="WP_176226365.1">
    <property type="nucleotide sequence ID" value="NZ_BLRV01000027.1"/>
</dbReference>
<comment type="caution">
    <text evidence="3">The sequence shown here is derived from an EMBL/GenBank/DDBJ whole genome shotgun (WGS) entry which is preliminary data.</text>
</comment>
<name>A0A6V8NM99_9ACTN</name>
<dbReference type="Proteomes" id="UP000580051">
    <property type="component" value="Unassembled WGS sequence"/>
</dbReference>
<evidence type="ECO:0000313" key="4">
    <source>
        <dbReference type="Proteomes" id="UP000580051"/>
    </source>
</evidence>
<feature type="transmembrane region" description="Helical" evidence="2">
    <location>
        <begin position="32"/>
        <end position="48"/>
    </location>
</feature>
<feature type="region of interest" description="Disordered" evidence="1">
    <location>
        <begin position="1"/>
        <end position="21"/>
    </location>
</feature>
<sequence>MDERGSDETLPEGQRIGSSTTRRRWSYVVERPALAAVLTMVAAGAIAFW</sequence>